<dbReference type="InterPro" id="IPR001854">
    <property type="entry name" value="Ribosomal_uL29"/>
</dbReference>
<dbReference type="InterPro" id="IPR036049">
    <property type="entry name" value="Ribosomal_uL29_sf"/>
</dbReference>
<keyword evidence="3 5" id="KW-0687">Ribonucleoprotein</keyword>
<protein>
    <recommendedName>
        <fullName evidence="4 5">Large ribosomal subunit protein uL29</fullName>
    </recommendedName>
</protein>
<evidence type="ECO:0000256" key="5">
    <source>
        <dbReference type="HAMAP-Rule" id="MF_00374"/>
    </source>
</evidence>
<feature type="coiled-coil region" evidence="6">
    <location>
        <begin position="9"/>
        <end position="68"/>
    </location>
</feature>
<dbReference type="RefSeq" id="WP_138078972.1">
    <property type="nucleotide sequence ID" value="NZ_CP040004.1"/>
</dbReference>
<evidence type="ECO:0000256" key="6">
    <source>
        <dbReference type="SAM" id="Coils"/>
    </source>
</evidence>
<dbReference type="NCBIfam" id="TIGR00012">
    <property type="entry name" value="L29"/>
    <property type="match status" value="1"/>
</dbReference>
<evidence type="ECO:0000256" key="2">
    <source>
        <dbReference type="ARBA" id="ARBA00022980"/>
    </source>
</evidence>
<dbReference type="AlphaFoldDB" id="A0A4V1GDL7"/>
<proteinExistence type="inferred from homology"/>
<organism evidence="7 8">
    <name type="scientific">Candidatus Nanosynbacter featherlites</name>
    <dbReference type="NCBI Taxonomy" id="2572088"/>
    <lineage>
        <taxon>Bacteria</taxon>
        <taxon>Candidatus Saccharimonadota</taxon>
        <taxon>Candidatus Saccharimonadia</taxon>
        <taxon>Candidatus Nanosynbacterales</taxon>
        <taxon>Candidatus Nanosynbacteraceae</taxon>
        <taxon>Candidatus Nanosynbacter</taxon>
    </lineage>
</organism>
<dbReference type="HAMAP" id="MF_00374">
    <property type="entry name" value="Ribosomal_uL29"/>
    <property type="match status" value="1"/>
</dbReference>
<dbReference type="GO" id="GO:1990904">
    <property type="term" value="C:ribonucleoprotein complex"/>
    <property type="evidence" value="ECO:0007669"/>
    <property type="project" value="UniProtKB-KW"/>
</dbReference>
<dbReference type="OrthoDB" id="9814095at2"/>
<keyword evidence="8" id="KW-1185">Reference proteome</keyword>
<dbReference type="KEGG" id="nft:FBF37_01960"/>
<evidence type="ECO:0000256" key="1">
    <source>
        <dbReference type="ARBA" id="ARBA00009254"/>
    </source>
</evidence>
<evidence type="ECO:0000256" key="3">
    <source>
        <dbReference type="ARBA" id="ARBA00023274"/>
    </source>
</evidence>
<sequence length="68" mass="7597">MAETKKTAKAAVVKTVDDLKKEVAEKRNDLLQAKRSHAAGELVNPKALRSLRKDIARLLTQINEKESK</sequence>
<evidence type="ECO:0000313" key="8">
    <source>
        <dbReference type="Proteomes" id="UP000310639"/>
    </source>
</evidence>
<dbReference type="GO" id="GO:0005840">
    <property type="term" value="C:ribosome"/>
    <property type="evidence" value="ECO:0007669"/>
    <property type="project" value="UniProtKB-KW"/>
</dbReference>
<dbReference type="PROSITE" id="PS00579">
    <property type="entry name" value="RIBOSOMAL_L29"/>
    <property type="match status" value="1"/>
</dbReference>
<gene>
    <name evidence="5 7" type="primary">rpmC</name>
    <name evidence="7" type="ORF">FBF37_01960</name>
</gene>
<dbReference type="SUPFAM" id="SSF46561">
    <property type="entry name" value="Ribosomal protein L29 (L29p)"/>
    <property type="match status" value="1"/>
</dbReference>
<accession>A0A4V1GDL7</accession>
<name>A0A4V1GDL7_9BACT</name>
<dbReference type="GO" id="GO:0003735">
    <property type="term" value="F:structural constituent of ribosome"/>
    <property type="evidence" value="ECO:0007669"/>
    <property type="project" value="InterPro"/>
</dbReference>
<dbReference type="Pfam" id="PF00831">
    <property type="entry name" value="Ribosomal_L29"/>
    <property type="match status" value="1"/>
</dbReference>
<dbReference type="InterPro" id="IPR018254">
    <property type="entry name" value="Ribosomal_uL29_CS"/>
</dbReference>
<comment type="similarity">
    <text evidence="1 5">Belongs to the universal ribosomal protein uL29 family.</text>
</comment>
<dbReference type="Gene3D" id="1.10.287.310">
    <property type="match status" value="1"/>
</dbReference>
<reference evidence="7 8" key="1">
    <citation type="submission" date="2019-04" db="EMBL/GenBank/DDBJ databases">
        <title>Saccharibacteria TM7 genomes.</title>
        <authorList>
            <person name="Bor B."/>
            <person name="He X."/>
            <person name="Chen T."/>
            <person name="Dewhirst F.E."/>
        </authorList>
    </citation>
    <scope>NUCLEOTIDE SEQUENCE [LARGE SCALE GENOMIC DNA]</scope>
    <source>
        <strain evidence="7 8">BB001</strain>
    </source>
</reference>
<keyword evidence="6" id="KW-0175">Coiled coil</keyword>
<dbReference type="GO" id="GO:0006412">
    <property type="term" value="P:translation"/>
    <property type="evidence" value="ECO:0007669"/>
    <property type="project" value="UniProtKB-UniRule"/>
</dbReference>
<dbReference type="Proteomes" id="UP000310639">
    <property type="component" value="Chromosome"/>
</dbReference>
<evidence type="ECO:0000313" key="7">
    <source>
        <dbReference type="EMBL" id="QCT42226.1"/>
    </source>
</evidence>
<keyword evidence="2 5" id="KW-0689">Ribosomal protein</keyword>
<dbReference type="EMBL" id="CP040004">
    <property type="protein sequence ID" value="QCT42226.1"/>
    <property type="molecule type" value="Genomic_DNA"/>
</dbReference>
<evidence type="ECO:0000256" key="4">
    <source>
        <dbReference type="ARBA" id="ARBA00035204"/>
    </source>
</evidence>